<reference evidence="2 3" key="1">
    <citation type="submission" date="2018-09" db="EMBL/GenBank/DDBJ databases">
        <title>Metagenome Assembled Genomes from an Advanced Water Purification Facility.</title>
        <authorList>
            <person name="Stamps B.W."/>
            <person name="Spear J.R."/>
        </authorList>
    </citation>
    <scope>NUCLEOTIDE SEQUENCE [LARGE SCALE GENOMIC DNA]</scope>
    <source>
        <strain evidence="2">Bin_29_2</strain>
    </source>
</reference>
<accession>A0A5C7XWJ5</accession>
<comment type="caution">
    <text evidence="2">The sequence shown here is derived from an EMBL/GenBank/DDBJ whole genome shotgun (WGS) entry which is preliminary data.</text>
</comment>
<sequence>MSVDDDARVFGQHFKQGGWRLGLLVARNVELRQGKRTDLSTSGQVTDGPVKVSGAEFAEMAGVSKQCVANYYKAWQLAAEDGKCLRAEELAPGEEDLADLEENDDHTREEWSKYLQMAKEPREPRETGRPQGAKTSSAEAAEPTTPQTKAAKAVKAVVDTAEQFHKKLSQVLDSVGPTLMGEDAGVAAFAEQLRQARFELDKHCQEIDRLLDRIGYGDTEAQPEGADA</sequence>
<dbReference type="AlphaFoldDB" id="A0A5C7XWJ5"/>
<dbReference type="EMBL" id="SSGD01000095">
    <property type="protein sequence ID" value="TXI53927.1"/>
    <property type="molecule type" value="Genomic_DNA"/>
</dbReference>
<name>A0A5C7XWJ5_9MYCO</name>
<evidence type="ECO:0000313" key="2">
    <source>
        <dbReference type="EMBL" id="TXI53927.1"/>
    </source>
</evidence>
<evidence type="ECO:0000313" key="3">
    <source>
        <dbReference type="Proteomes" id="UP000321797"/>
    </source>
</evidence>
<proteinExistence type="predicted"/>
<organism evidence="2 3">
    <name type="scientific">Mycolicibacter arupensis</name>
    <dbReference type="NCBI Taxonomy" id="342002"/>
    <lineage>
        <taxon>Bacteria</taxon>
        <taxon>Bacillati</taxon>
        <taxon>Actinomycetota</taxon>
        <taxon>Actinomycetes</taxon>
        <taxon>Mycobacteriales</taxon>
        <taxon>Mycobacteriaceae</taxon>
        <taxon>Mycolicibacter</taxon>
    </lineage>
</organism>
<dbReference type="Proteomes" id="UP000321797">
    <property type="component" value="Unassembled WGS sequence"/>
</dbReference>
<evidence type="ECO:0000256" key="1">
    <source>
        <dbReference type="SAM" id="MobiDB-lite"/>
    </source>
</evidence>
<feature type="region of interest" description="Disordered" evidence="1">
    <location>
        <begin position="117"/>
        <end position="148"/>
    </location>
</feature>
<feature type="compositionally biased region" description="Low complexity" evidence="1">
    <location>
        <begin position="138"/>
        <end position="148"/>
    </location>
</feature>
<feature type="compositionally biased region" description="Basic and acidic residues" evidence="1">
    <location>
        <begin position="119"/>
        <end position="128"/>
    </location>
</feature>
<protein>
    <submittedName>
        <fullName evidence="2">Uncharacterized protein</fullName>
    </submittedName>
</protein>
<dbReference type="RefSeq" id="WP_276761814.1">
    <property type="nucleotide sequence ID" value="NZ_SSGD01000095.1"/>
</dbReference>
<gene>
    <name evidence="2" type="ORF">E6Q54_15755</name>
</gene>